<comment type="caution">
    <text evidence="5">The sequence shown here is derived from an EMBL/GenBank/DDBJ whole genome shotgun (WGS) entry which is preliminary data.</text>
</comment>
<keyword evidence="3" id="KW-0479">Metal-binding</keyword>
<evidence type="ECO:0000256" key="2">
    <source>
        <dbReference type="ARBA" id="ARBA00022679"/>
    </source>
</evidence>
<gene>
    <name evidence="5" type="ORF">G2W53_018874</name>
</gene>
<keyword evidence="1 5" id="KW-0489">Methyltransferase</keyword>
<evidence type="ECO:0000256" key="4">
    <source>
        <dbReference type="ARBA" id="ARBA00022842"/>
    </source>
</evidence>
<protein>
    <submittedName>
        <fullName evidence="5">Putative S-adenosylmethionine-dependent methyltransferase At5g37990</fullName>
    </submittedName>
</protein>
<dbReference type="GO" id="GO:0008168">
    <property type="term" value="F:methyltransferase activity"/>
    <property type="evidence" value="ECO:0007669"/>
    <property type="project" value="UniProtKB-KW"/>
</dbReference>
<dbReference type="AlphaFoldDB" id="A0A834TWL6"/>
<name>A0A834TWL6_9FABA</name>
<evidence type="ECO:0000313" key="5">
    <source>
        <dbReference type="EMBL" id="KAF7827710.1"/>
    </source>
</evidence>
<dbReference type="InterPro" id="IPR029063">
    <property type="entry name" value="SAM-dependent_MTases_sf"/>
</dbReference>
<evidence type="ECO:0000313" key="6">
    <source>
        <dbReference type="Proteomes" id="UP000634136"/>
    </source>
</evidence>
<keyword evidence="4" id="KW-0460">Magnesium</keyword>
<dbReference type="Proteomes" id="UP000634136">
    <property type="component" value="Unassembled WGS sequence"/>
</dbReference>
<keyword evidence="6" id="KW-1185">Reference proteome</keyword>
<reference evidence="5" key="1">
    <citation type="submission" date="2020-09" db="EMBL/GenBank/DDBJ databases">
        <title>Genome-Enabled Discovery of Anthraquinone Biosynthesis in Senna tora.</title>
        <authorList>
            <person name="Kang S.-H."/>
            <person name="Pandey R.P."/>
            <person name="Lee C.-M."/>
            <person name="Sim J.-S."/>
            <person name="Jeong J.-T."/>
            <person name="Choi B.-S."/>
            <person name="Jung M."/>
            <person name="Ginzburg D."/>
            <person name="Zhao K."/>
            <person name="Won S.Y."/>
            <person name="Oh T.-J."/>
            <person name="Yu Y."/>
            <person name="Kim N.-H."/>
            <person name="Lee O.R."/>
            <person name="Lee T.-H."/>
            <person name="Bashyal P."/>
            <person name="Kim T.-S."/>
            <person name="Lee W.-H."/>
            <person name="Kawkins C."/>
            <person name="Kim C.-K."/>
            <person name="Kim J.S."/>
            <person name="Ahn B.O."/>
            <person name="Rhee S.Y."/>
            <person name="Sohng J.K."/>
        </authorList>
    </citation>
    <scope>NUCLEOTIDE SEQUENCE</scope>
    <source>
        <tissue evidence="5">Leaf</tissue>
    </source>
</reference>
<dbReference type="InterPro" id="IPR042086">
    <property type="entry name" value="MeTrfase_capping"/>
</dbReference>
<evidence type="ECO:0000256" key="3">
    <source>
        <dbReference type="ARBA" id="ARBA00022723"/>
    </source>
</evidence>
<dbReference type="Pfam" id="PF03492">
    <property type="entry name" value="Methyltransf_7"/>
    <property type="match status" value="1"/>
</dbReference>
<dbReference type="GO" id="GO:0046872">
    <property type="term" value="F:metal ion binding"/>
    <property type="evidence" value="ECO:0007669"/>
    <property type="project" value="UniProtKB-KW"/>
</dbReference>
<dbReference type="Gene3D" id="3.40.50.150">
    <property type="entry name" value="Vaccinia Virus protein VP39"/>
    <property type="match status" value="1"/>
</dbReference>
<evidence type="ECO:0000256" key="1">
    <source>
        <dbReference type="ARBA" id="ARBA00022603"/>
    </source>
</evidence>
<keyword evidence="2 5" id="KW-0808">Transferase</keyword>
<dbReference type="SUPFAM" id="SSF53335">
    <property type="entry name" value="S-adenosyl-L-methionine-dependent methyltransferases"/>
    <property type="match status" value="1"/>
</dbReference>
<sequence>MNGGEGPHSYLQNSSLQINAFEAQKKLIEEAIANNFNPIMTHFGHPTNLICIADLGCSTGPTTFMAIQTITQAIQNYYHATTHKLLLSSSDQTLEFSVFFNDQVSNDFNTLFKHLPDLKNKTYFAFGLPGSFHGRLFPKQTLHFVHSALTLHYLSKVPKEIMNRRSSAWNKGRIHYTNAPKEVRDAYEAQFKEDFESFLDARAQEVVGNGLMALQIATAPDHMAIESSDIDPARVFELLGSSLMDLAKAGIIREEKVDSFNLPIFYSPIKGVKKIVERNEFFSIERMEELKVENFYEFPNANKFVSLYRATVEDMIEKHFGEAIIDDLFDRFTQKVLEFPDIMNTNNLKLVMLFLLLKRHILGPPPNGTFKNGGISLSNLEGSNLSVPTWNIIWKNVHALDHKSEPLSHLSHTFGVLNAHEDPGGYGHCEKLMKAMNLNF</sequence>
<proteinExistence type="predicted"/>
<dbReference type="OrthoDB" id="1523883at2759"/>
<dbReference type="GO" id="GO:0032259">
    <property type="term" value="P:methylation"/>
    <property type="evidence" value="ECO:0007669"/>
    <property type="project" value="UniProtKB-KW"/>
</dbReference>
<accession>A0A834TWL6</accession>
<dbReference type="Gene3D" id="1.10.1200.270">
    <property type="entry name" value="Methyltransferase, alpha-helical capping domain"/>
    <property type="match status" value="1"/>
</dbReference>
<organism evidence="5 6">
    <name type="scientific">Senna tora</name>
    <dbReference type="NCBI Taxonomy" id="362788"/>
    <lineage>
        <taxon>Eukaryota</taxon>
        <taxon>Viridiplantae</taxon>
        <taxon>Streptophyta</taxon>
        <taxon>Embryophyta</taxon>
        <taxon>Tracheophyta</taxon>
        <taxon>Spermatophyta</taxon>
        <taxon>Magnoliopsida</taxon>
        <taxon>eudicotyledons</taxon>
        <taxon>Gunneridae</taxon>
        <taxon>Pentapetalae</taxon>
        <taxon>rosids</taxon>
        <taxon>fabids</taxon>
        <taxon>Fabales</taxon>
        <taxon>Fabaceae</taxon>
        <taxon>Caesalpinioideae</taxon>
        <taxon>Cassia clade</taxon>
        <taxon>Senna</taxon>
    </lineage>
</organism>
<dbReference type="EMBL" id="JAAIUW010000006">
    <property type="protein sequence ID" value="KAF7827710.1"/>
    <property type="molecule type" value="Genomic_DNA"/>
</dbReference>
<dbReference type="InterPro" id="IPR005299">
    <property type="entry name" value="MeTrfase_7"/>
</dbReference>
<dbReference type="PANTHER" id="PTHR31009">
    <property type="entry name" value="S-ADENOSYL-L-METHIONINE:CARBOXYL METHYLTRANSFERASE FAMILY PROTEIN"/>
    <property type="match status" value="1"/>
</dbReference>